<dbReference type="OrthoDB" id="9929423at2"/>
<keyword evidence="1" id="KW-0732">Signal</keyword>
<dbReference type="EMBL" id="RQYS01000040">
    <property type="protein sequence ID" value="RRD59549.1"/>
    <property type="molecule type" value="Genomic_DNA"/>
</dbReference>
<sequence length="155" mass="17151">MKSKMKMMMILPIIFAATVGLYGQSSENSKNTPSQKEMLQVKVTYLEEEKKIPNADVYFLYYDEAASTLVEKTANTGSGKTVNFQVPVTSGGASYAFVVFFSKEEVEKAKEALEKGNNLMMFCRPSGETCESLELRIQKDGTIGNEGCAIQMVIK</sequence>
<evidence type="ECO:0000313" key="3">
    <source>
        <dbReference type="Proteomes" id="UP000278609"/>
    </source>
</evidence>
<gene>
    <name evidence="2" type="ORF">EII40_09400</name>
</gene>
<reference evidence="2 3" key="1">
    <citation type="submission" date="2018-11" db="EMBL/GenBank/DDBJ databases">
        <title>Genomes From Bacteria Associated with the Canine Oral Cavity: a Test Case for Automated Genome-Based Taxonomic Assignment.</title>
        <authorList>
            <person name="Coil D.A."/>
            <person name="Jospin G."/>
            <person name="Darling A.E."/>
            <person name="Wallis C."/>
            <person name="Davis I.J."/>
            <person name="Harris S."/>
            <person name="Eisen J.A."/>
            <person name="Holcombe L.J."/>
            <person name="O'Flynn C."/>
        </authorList>
    </citation>
    <scope>NUCLEOTIDE SEQUENCE [LARGE SCALE GENOMIC DNA]</scope>
    <source>
        <strain evidence="2 3">OH2617_COT-023</strain>
    </source>
</reference>
<proteinExistence type="predicted"/>
<evidence type="ECO:0000256" key="1">
    <source>
        <dbReference type="SAM" id="SignalP"/>
    </source>
</evidence>
<dbReference type="RefSeq" id="WP_124752008.1">
    <property type="nucleotide sequence ID" value="NZ_RQYS01000040.1"/>
</dbReference>
<organism evidence="2 3">
    <name type="scientific">Tannerella forsythia</name>
    <name type="common">Bacteroides forsythus</name>
    <dbReference type="NCBI Taxonomy" id="28112"/>
    <lineage>
        <taxon>Bacteria</taxon>
        <taxon>Pseudomonadati</taxon>
        <taxon>Bacteroidota</taxon>
        <taxon>Bacteroidia</taxon>
        <taxon>Bacteroidales</taxon>
        <taxon>Tannerellaceae</taxon>
        <taxon>Tannerella</taxon>
    </lineage>
</organism>
<comment type="caution">
    <text evidence="2">The sequence shown here is derived from an EMBL/GenBank/DDBJ whole genome shotgun (WGS) entry which is preliminary data.</text>
</comment>
<dbReference type="Proteomes" id="UP000278609">
    <property type="component" value="Unassembled WGS sequence"/>
</dbReference>
<dbReference type="AlphaFoldDB" id="A0A3P1XL88"/>
<accession>A0A3P1XL88</accession>
<evidence type="ECO:0000313" key="2">
    <source>
        <dbReference type="EMBL" id="RRD59549.1"/>
    </source>
</evidence>
<feature type="signal peptide" evidence="1">
    <location>
        <begin position="1"/>
        <end position="21"/>
    </location>
</feature>
<name>A0A3P1XL88_TANFO</name>
<feature type="chain" id="PRO_5018262186" evidence="1">
    <location>
        <begin position="22"/>
        <end position="155"/>
    </location>
</feature>
<protein>
    <submittedName>
        <fullName evidence="2">Uncharacterized protein</fullName>
    </submittedName>
</protein>